<dbReference type="RefSeq" id="WP_057144816.1">
    <property type="nucleotide sequence ID" value="NZ_QKOD01000004.1"/>
</dbReference>
<dbReference type="EMBL" id="QKOD01000004">
    <property type="protein sequence ID" value="RNJ44428.1"/>
    <property type="molecule type" value="Genomic_DNA"/>
</dbReference>
<name>A0A3M9XAF5_9HYPH</name>
<sequence>MDRIVTLNSRQEAALQAHAEDFVAVHKGDVMKALKEMIVLNGHLQERLDALTAPRRATR</sequence>
<organism evidence="1 2">
    <name type="scientific">Mesorhizobium japonicum</name>
    <dbReference type="NCBI Taxonomy" id="2066070"/>
    <lineage>
        <taxon>Bacteria</taxon>
        <taxon>Pseudomonadati</taxon>
        <taxon>Pseudomonadota</taxon>
        <taxon>Alphaproteobacteria</taxon>
        <taxon>Hyphomicrobiales</taxon>
        <taxon>Phyllobacteriaceae</taxon>
        <taxon>Mesorhizobium</taxon>
    </lineage>
</organism>
<accession>A0A3M9XAF5</accession>
<evidence type="ECO:0000313" key="2">
    <source>
        <dbReference type="Proteomes" id="UP000275436"/>
    </source>
</evidence>
<reference evidence="1 2" key="1">
    <citation type="journal article" date="2018" name="Mol. Plant Microbe Interact.">
        <title>Taxonomically Different Co-Microsymbionts of a Relict Legume, Oxytropis popoviana, Have Complementary Sets of Symbiotic Genes and Together Increase the Efficiency of Plant Nodulation.</title>
        <authorList>
            <person name="Safronova V."/>
            <person name="Belimov A."/>
            <person name="Sazanova A."/>
            <person name="Chirak E."/>
            <person name="Verkhozina A."/>
            <person name="Kuznetsova I."/>
            <person name="Andronov E."/>
            <person name="Puhalsky J."/>
            <person name="Tikhonovich I."/>
        </authorList>
    </citation>
    <scope>NUCLEOTIDE SEQUENCE [LARGE SCALE GENOMIC DNA]</scope>
    <source>
        <strain evidence="1 2">Opo-235</strain>
    </source>
</reference>
<gene>
    <name evidence="1" type="ORF">DNR46_17470</name>
</gene>
<dbReference type="Proteomes" id="UP000275436">
    <property type="component" value="Unassembled WGS sequence"/>
</dbReference>
<protein>
    <submittedName>
        <fullName evidence="1">Uncharacterized protein</fullName>
    </submittedName>
</protein>
<comment type="caution">
    <text evidence="1">The sequence shown here is derived from an EMBL/GenBank/DDBJ whole genome shotgun (WGS) entry which is preliminary data.</text>
</comment>
<dbReference type="AlphaFoldDB" id="A0A3M9XAF5"/>
<evidence type="ECO:0000313" key="1">
    <source>
        <dbReference type="EMBL" id="RNJ44428.1"/>
    </source>
</evidence>
<proteinExistence type="predicted"/>